<keyword evidence="3" id="KW-0804">Transcription</keyword>
<dbReference type="Pfam" id="PF00392">
    <property type="entry name" value="GntR"/>
    <property type="match status" value="1"/>
</dbReference>
<dbReference type="SMART" id="SM00895">
    <property type="entry name" value="FCD"/>
    <property type="match status" value="1"/>
</dbReference>
<dbReference type="Gene3D" id="1.10.10.10">
    <property type="entry name" value="Winged helix-like DNA-binding domain superfamily/Winged helix DNA-binding domain"/>
    <property type="match status" value="1"/>
</dbReference>
<dbReference type="Proteomes" id="UP001165368">
    <property type="component" value="Unassembled WGS sequence"/>
</dbReference>
<protein>
    <submittedName>
        <fullName evidence="5">GntR family transcriptional regulator</fullName>
    </submittedName>
</protein>
<evidence type="ECO:0000256" key="3">
    <source>
        <dbReference type="ARBA" id="ARBA00023163"/>
    </source>
</evidence>
<evidence type="ECO:0000313" key="6">
    <source>
        <dbReference type="Proteomes" id="UP001165368"/>
    </source>
</evidence>
<dbReference type="InterPro" id="IPR036390">
    <property type="entry name" value="WH_DNA-bd_sf"/>
</dbReference>
<evidence type="ECO:0000256" key="2">
    <source>
        <dbReference type="ARBA" id="ARBA00023125"/>
    </source>
</evidence>
<dbReference type="EMBL" id="JAKLTQ010000010">
    <property type="protein sequence ID" value="MCG2623055.1"/>
    <property type="molecule type" value="Genomic_DNA"/>
</dbReference>
<dbReference type="SUPFAM" id="SSF46785">
    <property type="entry name" value="Winged helix' DNA-binding domain"/>
    <property type="match status" value="1"/>
</dbReference>
<keyword evidence="1" id="KW-0805">Transcription regulation</keyword>
<evidence type="ECO:0000313" key="5">
    <source>
        <dbReference type="EMBL" id="MCG2623055.1"/>
    </source>
</evidence>
<dbReference type="InterPro" id="IPR011711">
    <property type="entry name" value="GntR_C"/>
</dbReference>
<comment type="caution">
    <text evidence="5">The sequence shown here is derived from an EMBL/GenBank/DDBJ whole genome shotgun (WGS) entry which is preliminary data.</text>
</comment>
<dbReference type="PANTHER" id="PTHR43537:SF20">
    <property type="entry name" value="HTH-TYPE TRANSCRIPTIONAL REPRESSOR GLAR"/>
    <property type="match status" value="1"/>
</dbReference>
<keyword evidence="2" id="KW-0238">DNA-binding</keyword>
<dbReference type="Gene3D" id="1.20.120.530">
    <property type="entry name" value="GntR ligand-binding domain-like"/>
    <property type="match status" value="1"/>
</dbReference>
<dbReference type="InterPro" id="IPR008920">
    <property type="entry name" value="TF_FadR/GntR_C"/>
</dbReference>
<sequence>MPHHNDESRVSQAIAAIRHDILVGIWKPGERLPLVPLAKKYDTSTTVVRESLMQMSSKYLVANEANHGFSVPYLSIGNLADLNRVRCHCEDLALRMSFERGDLMWESDVVAAHHRLQQTPRWGAGDHRGISDAWLEGAKDFHRTLISACGVTILTDLADALEDATSLYRLWSRESADTVTRNLADEHDGIVQAVVAKDADRAVGLLRRHYEASVKLILDAGLLPEAERPEPRRAAAGRTVRGAY</sequence>
<dbReference type="Pfam" id="PF07729">
    <property type="entry name" value="FCD"/>
    <property type="match status" value="1"/>
</dbReference>
<dbReference type="PANTHER" id="PTHR43537">
    <property type="entry name" value="TRANSCRIPTIONAL REGULATOR, GNTR FAMILY"/>
    <property type="match status" value="1"/>
</dbReference>
<gene>
    <name evidence="5" type="ORF">LVY72_14220</name>
</gene>
<feature type="domain" description="HTH gntR-type" evidence="4">
    <location>
        <begin position="7"/>
        <end position="74"/>
    </location>
</feature>
<organism evidence="5 6">
    <name type="scientific">Arthrobacter hankyongi</name>
    <dbReference type="NCBI Taxonomy" id="2904801"/>
    <lineage>
        <taxon>Bacteria</taxon>
        <taxon>Bacillati</taxon>
        <taxon>Actinomycetota</taxon>
        <taxon>Actinomycetes</taxon>
        <taxon>Micrococcales</taxon>
        <taxon>Micrococcaceae</taxon>
        <taxon>Arthrobacter</taxon>
    </lineage>
</organism>
<name>A0ABS9L8P8_9MICC</name>
<proteinExistence type="predicted"/>
<dbReference type="SUPFAM" id="SSF48008">
    <property type="entry name" value="GntR ligand-binding domain-like"/>
    <property type="match status" value="1"/>
</dbReference>
<accession>A0ABS9L8P8</accession>
<dbReference type="InterPro" id="IPR000524">
    <property type="entry name" value="Tscrpt_reg_HTH_GntR"/>
</dbReference>
<dbReference type="InterPro" id="IPR036388">
    <property type="entry name" value="WH-like_DNA-bd_sf"/>
</dbReference>
<keyword evidence="6" id="KW-1185">Reference proteome</keyword>
<dbReference type="RefSeq" id="WP_237821979.1">
    <property type="nucleotide sequence ID" value="NZ_JAKLTQ010000010.1"/>
</dbReference>
<evidence type="ECO:0000256" key="1">
    <source>
        <dbReference type="ARBA" id="ARBA00023015"/>
    </source>
</evidence>
<evidence type="ECO:0000259" key="4">
    <source>
        <dbReference type="PROSITE" id="PS50949"/>
    </source>
</evidence>
<reference evidence="5" key="1">
    <citation type="submission" date="2022-01" db="EMBL/GenBank/DDBJ databases">
        <authorList>
            <person name="Jo J.-H."/>
            <person name="Im W.-T."/>
        </authorList>
    </citation>
    <scope>NUCLEOTIDE SEQUENCE</scope>
    <source>
        <strain evidence="5">I2-34</strain>
    </source>
</reference>
<dbReference type="PROSITE" id="PS50949">
    <property type="entry name" value="HTH_GNTR"/>
    <property type="match status" value="1"/>
</dbReference>